<feature type="region of interest" description="Disordered" evidence="1">
    <location>
        <begin position="389"/>
        <end position="420"/>
    </location>
</feature>
<reference evidence="2" key="1">
    <citation type="submission" date="2021-02" db="EMBL/GenBank/DDBJ databases">
        <authorList>
            <person name="Dougan E. K."/>
            <person name="Rhodes N."/>
            <person name="Thang M."/>
            <person name="Chan C."/>
        </authorList>
    </citation>
    <scope>NUCLEOTIDE SEQUENCE</scope>
</reference>
<organism evidence="2 3">
    <name type="scientific">Symbiodinium necroappetens</name>
    <dbReference type="NCBI Taxonomy" id="1628268"/>
    <lineage>
        <taxon>Eukaryota</taxon>
        <taxon>Sar</taxon>
        <taxon>Alveolata</taxon>
        <taxon>Dinophyceae</taxon>
        <taxon>Suessiales</taxon>
        <taxon>Symbiodiniaceae</taxon>
        <taxon>Symbiodinium</taxon>
    </lineage>
</organism>
<protein>
    <submittedName>
        <fullName evidence="2">UPF1 protein</fullName>
    </submittedName>
</protein>
<feature type="non-terminal residue" evidence="2">
    <location>
        <position position="1"/>
    </location>
</feature>
<gene>
    <name evidence="2" type="primary">UPF1</name>
    <name evidence="2" type="ORF">SNEC2469_LOCUS3502</name>
</gene>
<evidence type="ECO:0000256" key="1">
    <source>
        <dbReference type="SAM" id="MobiDB-lite"/>
    </source>
</evidence>
<accession>A0A812KTR5</accession>
<feature type="non-terminal residue" evidence="2">
    <location>
        <position position="1452"/>
    </location>
</feature>
<proteinExistence type="predicted"/>
<feature type="compositionally biased region" description="Polar residues" evidence="1">
    <location>
        <begin position="1087"/>
        <end position="1100"/>
    </location>
</feature>
<sequence length="1452" mass="163534">WLPQDSVLVRFVDDPTLLHYRLVLLCQGGDRCLVATPDRDINDVLLVEGEVFSEVRRMQLGRLPRGVREGETYLPRHSPDGEFSPDEILQLHLVAQKRVRDEGRRVRISGKVGPEGIDFLPSERAKVKAAPMPETRTEQPNESSGFVWLLAFSSSKPSAAGEELVLPAGVDVLTVGGEKYALFLSEDASQGVVLARRFARESVEAGRALLKSTGSGSSSRDVRVLPVLYDVGDERWRTLQEAIGEIEEVEFEDFPLQGPRTMFRDLRQLRRSGLDFLLRHEAWLKKSGVRTTDRSVHEHASICRALNWMLSYDQLNLAALASAEALNRRRTLIEFAHQGRPEAPSYEGAEDFLGVRESADGSIIDPALTQHAARRAASKAEVLKQQRLASEEKKHRRRLVTGDEDGDAIEKPKPKAKIKPGGLSREWDFDILRCEGLEHQCAALISWLVSQMSGAGLFFQRTGRRRQAKDILYSVICNGPDLWKECPNKKRFGSFWQKGLVTETAQEVSQGQQRPVSLGQILPKEDAERLKDFEEKMLLSPEERAAVIERGFSDECFLDPVLQHNVREYHRFIAELYACNLLHFTCSPKVQIGAFAVTKKNGKQRLIIDARRTNRLFRTPPSTLLGSVDTWTRLEVPRDADVFVAQEDVKDYFYRLGIPLALGEFFSLPAIDPQVLMEIMGTIPQEVAELLDTHEAHTYLANQALPQVKLLRDRSVAPRLQSSGGDGLTAMLIYADNNNHVGIDRDAVQSDQDLVMEILHKCGLATHDVEAPSSLAESLGVRIDGLSGTVGPTPKRDWRLDRALGACNGRVKLSGKELQVIVGHITVRALLHRGLMGIMRHCYAFIEQNYEVRTALWGSVRQELYMFRHLMSLGQGSIKQEWGPTMYCTDACLSGYAVMSSVQGEATVREIGRNDERWRFRLGEGYVNAPRRQALDTAGVFSDPLTVLPEVDGEVPRPVEVSPLFPDVLPEVMDASRWSRTWCTPIQHQEPVHMVEARSILGAVKHIVRDSRTHGQKHVILNDNMGVVLAMQKGRTRVHVRWIPSEMNVADKEFLVLRIFVFLPDAMSRPGTAKRKVDVLTREEVRATNQRLQKGGRNTTPPRSGSSLRPSPMREMRSHPKLNLKDLVATHKKRKEKAVQRRRKYEMRLRATRGEQGLLEMHSIKEPQRRDYLQKLDGFYSFIVQYEIPTSTEGQLDAALCEYADLLYLDGYGSNYGEKLMAAIEYTRPEFARAGTLHLPRFRRSLKGWRRLAPSQVRMPMLEFLKSAVSGLMLVMGKKEMALYNEVTFSTYARPGEMLRVGAMDVVMPTREQEHAIIVLGPMERGESSKAGVFDEVLILDDVRAPFIPALLNHLARQRTKADGEEASLWTFSAKDYLTVWRTCVSTLGIESLAIRVGECARAFANQGGTAAVIDLETSIENDLREGNQDQDCLNHCAELRVEVFSVYLIFA</sequence>
<comment type="caution">
    <text evidence="2">The sequence shown here is derived from an EMBL/GenBank/DDBJ whole genome shotgun (WGS) entry which is preliminary data.</text>
</comment>
<feature type="region of interest" description="Disordered" evidence="1">
    <location>
        <begin position="1085"/>
        <end position="1121"/>
    </location>
</feature>
<evidence type="ECO:0000313" key="3">
    <source>
        <dbReference type="Proteomes" id="UP000601435"/>
    </source>
</evidence>
<dbReference type="EMBL" id="CAJNJA010007867">
    <property type="protein sequence ID" value="CAE7230064.1"/>
    <property type="molecule type" value="Genomic_DNA"/>
</dbReference>
<dbReference type="Proteomes" id="UP000601435">
    <property type="component" value="Unassembled WGS sequence"/>
</dbReference>
<dbReference type="OrthoDB" id="441689at2759"/>
<name>A0A812KTR5_9DINO</name>
<feature type="compositionally biased region" description="Low complexity" evidence="1">
    <location>
        <begin position="1101"/>
        <end position="1111"/>
    </location>
</feature>
<keyword evidence="3" id="KW-1185">Reference proteome</keyword>
<evidence type="ECO:0000313" key="2">
    <source>
        <dbReference type="EMBL" id="CAE7230064.1"/>
    </source>
</evidence>